<evidence type="ECO:0000256" key="1">
    <source>
        <dbReference type="SAM" id="MobiDB-lite"/>
    </source>
</evidence>
<evidence type="ECO:0000259" key="2">
    <source>
        <dbReference type="Pfam" id="PF12697"/>
    </source>
</evidence>
<dbReference type="Pfam" id="PF12697">
    <property type="entry name" value="Abhydrolase_6"/>
    <property type="match status" value="1"/>
</dbReference>
<evidence type="ECO:0000313" key="6">
    <source>
        <dbReference type="Proteomes" id="UP000254849"/>
    </source>
</evidence>
<reference evidence="5" key="1">
    <citation type="submission" date="2015-07" db="EMBL/GenBank/DDBJ databases">
        <authorList>
            <person name="Moine D."/>
            <person name="Kassam M."/>
        </authorList>
    </citation>
    <scope>NUCLEOTIDE SEQUENCE [LARGE SCALE GENOMIC DNA]</scope>
    <source>
        <strain evidence="5">NCTC 9529</strain>
    </source>
</reference>
<feature type="domain" description="AB hydrolase-1" evidence="2">
    <location>
        <begin position="100"/>
        <end position="275"/>
    </location>
</feature>
<dbReference type="EMBL" id="CP012257">
    <property type="protein sequence ID" value="ALB53339.1"/>
    <property type="molecule type" value="Genomic_DNA"/>
</dbReference>
<dbReference type="SUPFAM" id="SSF53474">
    <property type="entry name" value="alpha/beta-Hydrolases"/>
    <property type="match status" value="1"/>
</dbReference>
<protein>
    <submittedName>
        <fullName evidence="3">Lysophospholipase</fullName>
    </submittedName>
    <submittedName>
        <fullName evidence="4">Thermostable monoacylglycerol lipase</fullName>
        <ecNumber evidence="4">3.1.1.23</ecNumber>
    </submittedName>
</protein>
<dbReference type="InterPro" id="IPR029058">
    <property type="entry name" value="AB_hydrolase_fold"/>
</dbReference>
<reference evidence="3 5" key="3">
    <citation type="journal article" date="2016" name="Genome Announc.">
        <title>Fully Closed Genome Sequences of Five Type Strains of the Genus Cronobacter and One Cronobacter sakazakii Strain.</title>
        <authorList>
            <person name="Moine D."/>
            <person name="Kassam M."/>
            <person name="Baert L."/>
            <person name="Tang Y."/>
            <person name="Barretto C."/>
            <person name="Ngom Bru C."/>
            <person name="Klijn A."/>
            <person name="Descombes P."/>
        </authorList>
    </citation>
    <scope>NUCLEOTIDE SEQUENCE [LARGE SCALE GENOMIC DNA]</scope>
    <source>
        <strain evidence="3 5">NCTC 9529</strain>
    </source>
</reference>
<keyword evidence="4" id="KW-0378">Hydrolase</keyword>
<dbReference type="InterPro" id="IPR000073">
    <property type="entry name" value="AB_hydrolase_1"/>
</dbReference>
<dbReference type="KEGG" id="cui:AFK65_01090"/>
<dbReference type="EC" id="3.1.1.23" evidence="4"/>
<dbReference type="Proteomes" id="UP000254849">
    <property type="component" value="Unassembled WGS sequence"/>
</dbReference>
<accession>A0AAC8VMA6</accession>
<keyword evidence="6" id="KW-1185">Reference proteome</keyword>
<reference evidence="5" key="2">
    <citation type="submission" date="2015-09" db="EMBL/GenBank/DDBJ databases">
        <title>Cronobacter genome sequencing and assembly.</title>
        <authorList>
            <person name="Descombes P."/>
            <person name="Baert L."/>
            <person name="Ngom-Bru C."/>
            <person name="Barretto C."/>
        </authorList>
    </citation>
    <scope>NUCLEOTIDE SEQUENCE [LARGE SCALE GENOMIC DNA]</scope>
    <source>
        <strain evidence="5">NCTC 9529</strain>
    </source>
</reference>
<proteinExistence type="predicted"/>
<dbReference type="RefSeq" id="WP_033944414.1">
    <property type="nucleotide sequence ID" value="NZ_AJKW01000017.1"/>
</dbReference>
<gene>
    <name evidence="3" type="ORF">AFK65_01090</name>
    <name evidence="4" type="ORF">NCTC9529_00220</name>
</gene>
<dbReference type="GeneID" id="92212679"/>
<dbReference type="GO" id="GO:0047372">
    <property type="term" value="F:monoacylglycerol lipase activity"/>
    <property type="evidence" value="ECO:0007669"/>
    <property type="project" value="UniProtKB-EC"/>
</dbReference>
<dbReference type="Gene3D" id="3.40.50.1820">
    <property type="entry name" value="alpha/beta hydrolase"/>
    <property type="match status" value="1"/>
</dbReference>
<feature type="region of interest" description="Disordered" evidence="1">
    <location>
        <begin position="414"/>
        <end position="442"/>
    </location>
</feature>
<dbReference type="EMBL" id="UFYH01000001">
    <property type="protein sequence ID" value="STC97539.1"/>
    <property type="molecule type" value="Genomic_DNA"/>
</dbReference>
<evidence type="ECO:0000313" key="5">
    <source>
        <dbReference type="Proteomes" id="UP000061974"/>
    </source>
</evidence>
<evidence type="ECO:0000313" key="4">
    <source>
        <dbReference type="EMBL" id="STC97539.1"/>
    </source>
</evidence>
<evidence type="ECO:0000313" key="3">
    <source>
        <dbReference type="EMBL" id="ALB53339.1"/>
    </source>
</evidence>
<organism evidence="3 5">
    <name type="scientific">Cronobacter universalis NCTC 9529</name>
    <dbReference type="NCBI Taxonomy" id="1074000"/>
    <lineage>
        <taxon>Bacteria</taxon>
        <taxon>Pseudomonadati</taxon>
        <taxon>Pseudomonadota</taxon>
        <taxon>Gammaproteobacteria</taxon>
        <taxon>Enterobacterales</taxon>
        <taxon>Enterobacteriaceae</taxon>
        <taxon>Cronobacter</taxon>
    </lineage>
</organism>
<reference evidence="4 6" key="4">
    <citation type="submission" date="2018-06" db="EMBL/GenBank/DDBJ databases">
        <authorList>
            <consortium name="Pathogen Informatics"/>
            <person name="Doyle S."/>
        </authorList>
    </citation>
    <scope>NUCLEOTIDE SEQUENCE [LARGE SCALE GENOMIC DNA]</scope>
    <source>
        <strain evidence="6">NCTC 9529</strain>
        <strain evidence="4">NCTC9529</strain>
    </source>
</reference>
<name>A0AAC8VMA6_9ENTR</name>
<dbReference type="AlphaFoldDB" id="A0AAC8VMA6"/>
<dbReference type="Proteomes" id="UP000061974">
    <property type="component" value="Chromosome"/>
</dbReference>
<sequence length="442" mass="49444">MPNWHEFGVRSVISRLARGAALLAVVLGAVSLSSGCATVDFSESPVGSVSFEKYRRDTIAQIQAGRSFQLADRDAELAWNAPQEWRPAESEAGARPRKGILFVHGLGDSPWSFHDVGPPLASQGLLVRTVLLPGHGTRPDDLLTTTAEQWRQVVWEQAMALQRDVDGEVYLGGFSTGANLVLDYAYSHPEIAGLVLFSPGFKSMPFDWLAPLAARVRPWLIKPDGTIPMQNAVKYFNVPSNGFAQFYRTSANARRLLRDRAYEKPVFMVVAEHDSVLDTDYLFDVFQQRFTHPDSRLVWYGGEPDGLTDRRRVLVRQDRLPEWRISQFSHMSVTFSPANTVYGDGGSLRLCLNGLREGDTQACEKGEPVWYSDWGYREEGKIHARLTFNPYFEWQTSVMLAMLDTATTSVISQDVTLKTSTSERSRPASPPRSIDIPKAAER</sequence>